<keyword evidence="2" id="KW-1185">Reference proteome</keyword>
<dbReference type="SUPFAM" id="SSF53474">
    <property type="entry name" value="alpha/beta-Hydrolases"/>
    <property type="match status" value="1"/>
</dbReference>
<gene>
    <name evidence="1" type="ORF">SAMN04487928_12183</name>
</gene>
<proteinExistence type="predicted"/>
<reference evidence="2" key="1">
    <citation type="submission" date="2016-10" db="EMBL/GenBank/DDBJ databases">
        <authorList>
            <person name="Varghese N."/>
            <person name="Submissions S."/>
        </authorList>
    </citation>
    <scope>NUCLEOTIDE SEQUENCE [LARGE SCALE GENOMIC DNA]</scope>
    <source>
        <strain evidence="2">P18</strain>
    </source>
</reference>
<sequence>MFCTCHYFSHVLNHNTEINVVIPTPEGNEQITATGKDMRYDYEKGLPVVYLLHGAFGDNSSWSRFSSIERYAQAHNCIAVMAGVENSFYQDMARGGQYFSFMTKELPEYITRIFPASRKREDTYIAGLSMGGYGAWFLALSRPDLYSKAASMSGALDIARLHDEAMAGKVDNPFSWEDAFGETAGHLEGSDRDLFALLKRDIEKGQVPELYQACGTEDFLYKLNQGVHEKLEKMGVKSVYKEVPDHMHNWDFWDLEIRSILDWMLPA</sequence>
<dbReference type="PANTHER" id="PTHR48098">
    <property type="entry name" value="ENTEROCHELIN ESTERASE-RELATED"/>
    <property type="match status" value="1"/>
</dbReference>
<dbReference type="PANTHER" id="PTHR48098:SF1">
    <property type="entry name" value="DIACYLGLYCEROL ACYLTRANSFERASE_MYCOLYLTRANSFERASE AG85A"/>
    <property type="match status" value="1"/>
</dbReference>
<dbReference type="Proteomes" id="UP000182624">
    <property type="component" value="Unassembled WGS sequence"/>
</dbReference>
<dbReference type="EMBL" id="FOXO01000021">
    <property type="protein sequence ID" value="SFQ17266.1"/>
    <property type="molecule type" value="Genomic_DNA"/>
</dbReference>
<evidence type="ECO:0000313" key="2">
    <source>
        <dbReference type="Proteomes" id="UP000182624"/>
    </source>
</evidence>
<dbReference type="Gene3D" id="3.40.50.1820">
    <property type="entry name" value="alpha/beta hydrolase"/>
    <property type="match status" value="1"/>
</dbReference>
<evidence type="ECO:0000313" key="1">
    <source>
        <dbReference type="EMBL" id="SFQ17266.1"/>
    </source>
</evidence>
<organism evidence="1 2">
    <name type="scientific">Butyrivibrio proteoclasticus</name>
    <dbReference type="NCBI Taxonomy" id="43305"/>
    <lineage>
        <taxon>Bacteria</taxon>
        <taxon>Bacillati</taxon>
        <taxon>Bacillota</taxon>
        <taxon>Clostridia</taxon>
        <taxon>Lachnospirales</taxon>
        <taxon>Lachnospiraceae</taxon>
        <taxon>Butyrivibrio</taxon>
    </lineage>
</organism>
<dbReference type="OrthoDB" id="9803578at2"/>
<dbReference type="InterPro" id="IPR029058">
    <property type="entry name" value="AB_hydrolase_fold"/>
</dbReference>
<dbReference type="InterPro" id="IPR000801">
    <property type="entry name" value="Esterase-like"/>
</dbReference>
<dbReference type="GO" id="GO:0016747">
    <property type="term" value="F:acyltransferase activity, transferring groups other than amino-acyl groups"/>
    <property type="evidence" value="ECO:0007669"/>
    <property type="project" value="TreeGrafter"/>
</dbReference>
<name>A0A1I5WD66_9FIRM</name>
<protein>
    <submittedName>
        <fullName evidence="1">S-formylglutathione hydrolase FrmB</fullName>
    </submittedName>
</protein>
<dbReference type="InterPro" id="IPR050583">
    <property type="entry name" value="Mycobacterial_A85_antigen"/>
</dbReference>
<dbReference type="GO" id="GO:0016787">
    <property type="term" value="F:hydrolase activity"/>
    <property type="evidence" value="ECO:0007669"/>
    <property type="project" value="UniProtKB-KW"/>
</dbReference>
<keyword evidence="1" id="KW-0378">Hydrolase</keyword>
<dbReference type="AlphaFoldDB" id="A0A1I5WD66"/>
<dbReference type="Pfam" id="PF00756">
    <property type="entry name" value="Esterase"/>
    <property type="match status" value="1"/>
</dbReference>
<accession>A0A1I5WD66</accession>
<dbReference type="RefSeq" id="WP_074889816.1">
    <property type="nucleotide sequence ID" value="NZ_FOXO01000021.1"/>
</dbReference>